<keyword evidence="2" id="KW-1185">Reference proteome</keyword>
<dbReference type="AlphaFoldDB" id="A0A5C5Y4X0"/>
<dbReference type="Proteomes" id="UP000317238">
    <property type="component" value="Unassembled WGS sequence"/>
</dbReference>
<gene>
    <name evidence="1" type="ORF">Pan14r_16310</name>
</gene>
<accession>A0A5C5Y4X0</accession>
<reference evidence="1 2" key="1">
    <citation type="submission" date="2019-02" db="EMBL/GenBank/DDBJ databases">
        <title>Deep-cultivation of Planctomycetes and their phenomic and genomic characterization uncovers novel biology.</title>
        <authorList>
            <person name="Wiegand S."/>
            <person name="Jogler M."/>
            <person name="Boedeker C."/>
            <person name="Pinto D."/>
            <person name="Vollmers J."/>
            <person name="Rivas-Marin E."/>
            <person name="Kohn T."/>
            <person name="Peeters S.H."/>
            <person name="Heuer A."/>
            <person name="Rast P."/>
            <person name="Oberbeckmann S."/>
            <person name="Bunk B."/>
            <person name="Jeske O."/>
            <person name="Meyerdierks A."/>
            <person name="Storesund J.E."/>
            <person name="Kallscheuer N."/>
            <person name="Luecker S."/>
            <person name="Lage O.M."/>
            <person name="Pohl T."/>
            <person name="Merkel B.J."/>
            <person name="Hornburger P."/>
            <person name="Mueller R.-W."/>
            <person name="Bruemmer F."/>
            <person name="Labrenz M."/>
            <person name="Spormann A.M."/>
            <person name="Op Den Camp H."/>
            <person name="Overmann J."/>
            <person name="Amann R."/>
            <person name="Jetten M.S.M."/>
            <person name="Mascher T."/>
            <person name="Medema M.H."/>
            <person name="Devos D.P."/>
            <person name="Kaster A.-K."/>
            <person name="Ovreas L."/>
            <person name="Rohde M."/>
            <person name="Galperin M.Y."/>
            <person name="Jogler C."/>
        </authorList>
    </citation>
    <scope>NUCLEOTIDE SEQUENCE [LARGE SCALE GENOMIC DNA]</scope>
    <source>
        <strain evidence="1 2">Pan14r</strain>
    </source>
</reference>
<dbReference type="RefSeq" id="WP_146438809.1">
    <property type="nucleotide sequence ID" value="NZ_SJPL01000001.1"/>
</dbReference>
<comment type="caution">
    <text evidence="1">The sequence shown here is derived from an EMBL/GenBank/DDBJ whole genome shotgun (WGS) entry which is preliminary data.</text>
</comment>
<dbReference type="Pfam" id="PF07618">
    <property type="entry name" value="DUF1580"/>
    <property type="match status" value="1"/>
</dbReference>
<organism evidence="1 2">
    <name type="scientific">Crateriforma conspicua</name>
    <dbReference type="NCBI Taxonomy" id="2527996"/>
    <lineage>
        <taxon>Bacteria</taxon>
        <taxon>Pseudomonadati</taxon>
        <taxon>Planctomycetota</taxon>
        <taxon>Planctomycetia</taxon>
        <taxon>Planctomycetales</taxon>
        <taxon>Planctomycetaceae</taxon>
        <taxon>Crateriforma</taxon>
    </lineage>
</organism>
<name>A0A5C5Y4X0_9PLAN</name>
<evidence type="ECO:0000313" key="2">
    <source>
        <dbReference type="Proteomes" id="UP000317238"/>
    </source>
</evidence>
<sequence length="102" mass="11398">MSQTLHPDRMMRLGASAGIVERITGERPHPSTIYRWATRGLKGVKLRTAFAGGHRRTTEQWIREFFANITEAVDGEAVDPPTPSNRKREINRAAAELDEAGI</sequence>
<dbReference type="InterPro" id="IPR011474">
    <property type="entry name" value="DUF1580"/>
</dbReference>
<protein>
    <submittedName>
        <fullName evidence="1">Uncharacterized protein</fullName>
    </submittedName>
</protein>
<dbReference type="OrthoDB" id="290434at2"/>
<evidence type="ECO:0000313" key="1">
    <source>
        <dbReference type="EMBL" id="TWT69345.1"/>
    </source>
</evidence>
<dbReference type="EMBL" id="SJPL01000001">
    <property type="protein sequence ID" value="TWT69345.1"/>
    <property type="molecule type" value="Genomic_DNA"/>
</dbReference>
<proteinExistence type="predicted"/>